<keyword evidence="5" id="KW-0694">RNA-binding</keyword>
<dbReference type="Proteomes" id="UP000034072">
    <property type="component" value="Unassembled WGS sequence"/>
</dbReference>
<dbReference type="GO" id="GO:0070180">
    <property type="term" value="F:large ribosomal subunit rRNA binding"/>
    <property type="evidence" value="ECO:0007669"/>
    <property type="project" value="UniProtKB-UniRule"/>
</dbReference>
<keyword evidence="5" id="KW-0699">rRNA-binding</keyword>
<dbReference type="GO" id="GO:1990904">
    <property type="term" value="C:ribonucleoprotein complex"/>
    <property type="evidence" value="ECO:0007669"/>
    <property type="project" value="UniProtKB-KW"/>
</dbReference>
<dbReference type="Gene3D" id="3.30.70.1730">
    <property type="match status" value="1"/>
</dbReference>
<gene>
    <name evidence="5" type="primary">rplJ</name>
    <name evidence="6" type="ORF">UT75_C0009G0023</name>
</gene>
<evidence type="ECO:0000256" key="2">
    <source>
        <dbReference type="ARBA" id="ARBA00022980"/>
    </source>
</evidence>
<dbReference type="InterPro" id="IPR043141">
    <property type="entry name" value="Ribosomal_uL10-like_sf"/>
</dbReference>
<dbReference type="PANTHER" id="PTHR11560">
    <property type="entry name" value="39S RIBOSOMAL PROTEIN L10, MITOCHONDRIAL"/>
    <property type="match status" value="1"/>
</dbReference>
<dbReference type="InterPro" id="IPR022973">
    <property type="entry name" value="Ribosomal_uL10_bac"/>
</dbReference>
<comment type="subunit">
    <text evidence="5">Part of the ribosomal stalk of the 50S ribosomal subunit. The N-terminus interacts with L11 and the large rRNA to form the base of the stalk. The C-terminus forms an elongated spine to which L12 dimers bind in a sequential fashion forming a multimeric L10(L12)X complex.</text>
</comment>
<evidence type="ECO:0000256" key="4">
    <source>
        <dbReference type="ARBA" id="ARBA00035202"/>
    </source>
</evidence>
<keyword evidence="3 5" id="KW-0687">Ribonucleoprotein</keyword>
<dbReference type="SUPFAM" id="SSF160369">
    <property type="entry name" value="Ribosomal protein L10-like"/>
    <property type="match status" value="1"/>
</dbReference>
<organism evidence="6 7">
    <name type="scientific">Candidatus Yanofskybacteria bacterium GW2011_GWE2_40_11</name>
    <dbReference type="NCBI Taxonomy" id="1619033"/>
    <lineage>
        <taxon>Bacteria</taxon>
        <taxon>Candidatus Yanofskyibacteriota</taxon>
    </lineage>
</organism>
<comment type="similarity">
    <text evidence="1 5">Belongs to the universal ribosomal protein uL10 family.</text>
</comment>
<dbReference type="InterPro" id="IPR047865">
    <property type="entry name" value="Ribosomal_uL10_bac_type"/>
</dbReference>
<dbReference type="NCBIfam" id="NF000955">
    <property type="entry name" value="PRK00099.1-1"/>
    <property type="match status" value="1"/>
</dbReference>
<evidence type="ECO:0000256" key="5">
    <source>
        <dbReference type="HAMAP-Rule" id="MF_00362"/>
    </source>
</evidence>
<comment type="caution">
    <text evidence="6">The sequence shown here is derived from an EMBL/GenBank/DDBJ whole genome shotgun (WGS) entry which is preliminary data.</text>
</comment>
<evidence type="ECO:0000313" key="7">
    <source>
        <dbReference type="Proteomes" id="UP000034072"/>
    </source>
</evidence>
<dbReference type="AlphaFoldDB" id="A0A0G0SZH5"/>
<dbReference type="Pfam" id="PF00466">
    <property type="entry name" value="Ribosomal_L10"/>
    <property type="match status" value="1"/>
</dbReference>
<proteinExistence type="inferred from homology"/>
<dbReference type="InterPro" id="IPR001790">
    <property type="entry name" value="Ribosomal_uL10"/>
</dbReference>
<name>A0A0G0SZH5_9BACT</name>
<evidence type="ECO:0000256" key="3">
    <source>
        <dbReference type="ARBA" id="ARBA00023274"/>
    </source>
</evidence>
<dbReference type="CDD" id="cd05797">
    <property type="entry name" value="Ribosomal_L10"/>
    <property type="match status" value="1"/>
</dbReference>
<sequence>MKTKVQKSQELQVLKDKIPGAKITVFTSFGRMGEKGLSVGQITELRRLLRSLNAEYVVTKKTLVDRAFAGTEDLKVLDMSGSLGLAMGSDDPYALAKKVYDFAKKNQALQFFGAMFDGKYISNDQFIEIAKLPSRETIIARLFGMMKYPISGLAIVLNEIAKKKEATA</sequence>
<dbReference type="GO" id="GO:0005840">
    <property type="term" value="C:ribosome"/>
    <property type="evidence" value="ECO:0007669"/>
    <property type="project" value="UniProtKB-KW"/>
</dbReference>
<reference evidence="6 7" key="1">
    <citation type="journal article" date="2015" name="Nature">
        <title>rRNA introns, odd ribosomes, and small enigmatic genomes across a large radiation of phyla.</title>
        <authorList>
            <person name="Brown C.T."/>
            <person name="Hug L.A."/>
            <person name="Thomas B.C."/>
            <person name="Sharon I."/>
            <person name="Castelle C.J."/>
            <person name="Singh A."/>
            <person name="Wilkins M.J."/>
            <person name="Williams K.H."/>
            <person name="Banfield J.F."/>
        </authorList>
    </citation>
    <scope>NUCLEOTIDE SEQUENCE [LARGE SCALE GENOMIC DNA]</scope>
</reference>
<protein>
    <recommendedName>
        <fullName evidence="4 5">Large ribosomal subunit protein uL10</fullName>
    </recommendedName>
</protein>
<evidence type="ECO:0000256" key="1">
    <source>
        <dbReference type="ARBA" id="ARBA00008889"/>
    </source>
</evidence>
<dbReference type="EMBL" id="LBXZ01000009">
    <property type="protein sequence ID" value="KKR40250.1"/>
    <property type="molecule type" value="Genomic_DNA"/>
</dbReference>
<comment type="function">
    <text evidence="5">Forms part of the ribosomal stalk, playing a central role in the interaction of the ribosome with GTP-bound translation factors.</text>
</comment>
<dbReference type="Gene3D" id="6.10.250.290">
    <property type="match status" value="1"/>
</dbReference>
<keyword evidence="2 5" id="KW-0689">Ribosomal protein</keyword>
<accession>A0A0G0SZH5</accession>
<evidence type="ECO:0000313" key="6">
    <source>
        <dbReference type="EMBL" id="KKR40250.1"/>
    </source>
</evidence>
<dbReference type="GO" id="GO:0006412">
    <property type="term" value="P:translation"/>
    <property type="evidence" value="ECO:0007669"/>
    <property type="project" value="UniProtKB-UniRule"/>
</dbReference>
<dbReference type="HAMAP" id="MF_00362">
    <property type="entry name" value="Ribosomal_uL10"/>
    <property type="match status" value="1"/>
</dbReference>